<dbReference type="Gene3D" id="3.40.710.10">
    <property type="entry name" value="DD-peptidase/beta-lactamase superfamily"/>
    <property type="match status" value="1"/>
</dbReference>
<evidence type="ECO:0000313" key="2">
    <source>
        <dbReference type="EMBL" id="MFF3671201.1"/>
    </source>
</evidence>
<dbReference type="InterPro" id="IPR012338">
    <property type="entry name" value="Beta-lactam/transpept-like"/>
</dbReference>
<comment type="caution">
    <text evidence="2">The sequence shown here is derived from an EMBL/GenBank/DDBJ whole genome shotgun (WGS) entry which is preliminary data.</text>
</comment>
<dbReference type="PANTHER" id="PTHR46825:SF9">
    <property type="entry name" value="BETA-LACTAMASE-RELATED DOMAIN-CONTAINING PROTEIN"/>
    <property type="match status" value="1"/>
</dbReference>
<dbReference type="EMBL" id="JBIASD010000041">
    <property type="protein sequence ID" value="MFF3671201.1"/>
    <property type="molecule type" value="Genomic_DNA"/>
</dbReference>
<feature type="domain" description="Beta-lactamase-related" evidence="1">
    <location>
        <begin position="9"/>
        <end position="333"/>
    </location>
</feature>
<accession>A0ABW6T1R4</accession>
<gene>
    <name evidence="2" type="ORF">ACFYXI_37025</name>
</gene>
<name>A0ABW6T1R4_9ACTN</name>
<protein>
    <submittedName>
        <fullName evidence="2">Serine hydrolase domain-containing protein</fullName>
        <ecNumber evidence="2">3.-.-.-</ecNumber>
    </submittedName>
</protein>
<evidence type="ECO:0000259" key="1">
    <source>
        <dbReference type="Pfam" id="PF00144"/>
    </source>
</evidence>
<reference evidence="2 3" key="1">
    <citation type="submission" date="2024-10" db="EMBL/GenBank/DDBJ databases">
        <title>The Natural Products Discovery Center: Release of the First 8490 Sequenced Strains for Exploring Actinobacteria Biosynthetic Diversity.</title>
        <authorList>
            <person name="Kalkreuter E."/>
            <person name="Kautsar S.A."/>
            <person name="Yang D."/>
            <person name="Bader C.D."/>
            <person name="Teijaro C.N."/>
            <person name="Fluegel L."/>
            <person name="Davis C.M."/>
            <person name="Simpson J.R."/>
            <person name="Lauterbach L."/>
            <person name="Steele A.D."/>
            <person name="Gui C."/>
            <person name="Meng S."/>
            <person name="Li G."/>
            <person name="Viehrig K."/>
            <person name="Ye F."/>
            <person name="Su P."/>
            <person name="Kiefer A.F."/>
            <person name="Nichols A."/>
            <person name="Cepeda A.J."/>
            <person name="Yan W."/>
            <person name="Fan B."/>
            <person name="Jiang Y."/>
            <person name="Adhikari A."/>
            <person name="Zheng C.-J."/>
            <person name="Schuster L."/>
            <person name="Cowan T.M."/>
            <person name="Smanski M.J."/>
            <person name="Chevrette M.G."/>
            <person name="De Carvalho L.P.S."/>
            <person name="Shen B."/>
        </authorList>
    </citation>
    <scope>NUCLEOTIDE SEQUENCE [LARGE SCALE GENOMIC DNA]</scope>
    <source>
        <strain evidence="2 3">NPDC002173</strain>
    </source>
</reference>
<dbReference type="PANTHER" id="PTHR46825">
    <property type="entry name" value="D-ALANYL-D-ALANINE-CARBOXYPEPTIDASE/ENDOPEPTIDASE AMPH"/>
    <property type="match status" value="1"/>
</dbReference>
<dbReference type="Pfam" id="PF00144">
    <property type="entry name" value="Beta-lactamase"/>
    <property type="match status" value="1"/>
</dbReference>
<dbReference type="GO" id="GO:0016787">
    <property type="term" value="F:hydrolase activity"/>
    <property type="evidence" value="ECO:0007669"/>
    <property type="project" value="UniProtKB-KW"/>
</dbReference>
<dbReference type="InterPro" id="IPR001466">
    <property type="entry name" value="Beta-lactam-related"/>
</dbReference>
<dbReference type="SUPFAM" id="SSF56601">
    <property type="entry name" value="beta-lactamase/transpeptidase-like"/>
    <property type="match status" value="1"/>
</dbReference>
<dbReference type="Proteomes" id="UP001602013">
    <property type="component" value="Unassembled WGS sequence"/>
</dbReference>
<dbReference type="InterPro" id="IPR050491">
    <property type="entry name" value="AmpC-like"/>
</dbReference>
<sequence>MNAEHWGRRLAELADKYGVPGAAFGVLRLTDSASPQDDERIEVAHGVLSTATGVRATPDSLFQIASLTKSWTATAAAWLADSGALDLDRPIADLLPGLPLGDLTPRQLLSHTSGLEGDVYFDTGPGDDCLARYAARLGEIPRLHRPGELWSYSNAGYVLAGRVIEAVTGLVWEEAMRELLFRPLGLTRTVVSAAEAVLHRVAVGHRPGPDGLVAPVAAWRPGRFCGPGGGIACSVGDLLSFARLHLTGGLIGNGRRILGEASVEDMRTRRADLPGGRLNTAGWGTGLMVDEWEGHPVAGHNGEIAGQSALFWLCPEQGLAVALLCNAASLGAEVLADRMMREAFETFAGIAMPAAPAPPARPWRGNGAPTGLYERYGSRLEVVSGAQGPALRREGEDWELVPVDDGLFLTRPAAGSGWLPVTFLNLGGTRFLHLGGRAHRAVAT</sequence>
<proteinExistence type="predicted"/>
<organism evidence="2 3">
    <name type="scientific">Microtetraspora malaysiensis</name>
    <dbReference type="NCBI Taxonomy" id="161358"/>
    <lineage>
        <taxon>Bacteria</taxon>
        <taxon>Bacillati</taxon>
        <taxon>Actinomycetota</taxon>
        <taxon>Actinomycetes</taxon>
        <taxon>Streptosporangiales</taxon>
        <taxon>Streptosporangiaceae</taxon>
        <taxon>Microtetraspora</taxon>
    </lineage>
</organism>
<keyword evidence="2" id="KW-0378">Hydrolase</keyword>
<keyword evidence="3" id="KW-1185">Reference proteome</keyword>
<dbReference type="EC" id="3.-.-.-" evidence="2"/>
<evidence type="ECO:0000313" key="3">
    <source>
        <dbReference type="Proteomes" id="UP001602013"/>
    </source>
</evidence>
<dbReference type="RefSeq" id="WP_387417394.1">
    <property type="nucleotide sequence ID" value="NZ_JBIASD010000041.1"/>
</dbReference>